<protein>
    <submittedName>
        <fullName evidence="8">Cytochrome c5 family protein</fullName>
    </submittedName>
</protein>
<accession>A0A4Q9R6B0</accession>
<gene>
    <name evidence="9" type="ORF">DNK34_21910</name>
    <name evidence="8" type="ORF">DNK44_04960</name>
</gene>
<evidence type="ECO:0000313" key="10">
    <source>
        <dbReference type="Proteomes" id="UP000291334"/>
    </source>
</evidence>
<dbReference type="Proteomes" id="UP000291334">
    <property type="component" value="Unassembled WGS sequence"/>
</dbReference>
<evidence type="ECO:0000259" key="7">
    <source>
        <dbReference type="Pfam" id="PF13442"/>
    </source>
</evidence>
<comment type="caution">
    <text evidence="8">The sequence shown here is derived from an EMBL/GenBank/DDBJ whole genome shotgun (WGS) entry which is preliminary data.</text>
</comment>
<feature type="signal peptide" evidence="6">
    <location>
        <begin position="1"/>
        <end position="19"/>
    </location>
</feature>
<evidence type="ECO:0000256" key="6">
    <source>
        <dbReference type="SAM" id="SignalP"/>
    </source>
</evidence>
<keyword evidence="10" id="KW-1185">Reference proteome</keyword>
<keyword evidence="1" id="KW-0813">Transport</keyword>
<dbReference type="InterPro" id="IPR036909">
    <property type="entry name" value="Cyt_c-like_dom_sf"/>
</dbReference>
<dbReference type="RefSeq" id="WP_131177338.1">
    <property type="nucleotide sequence ID" value="NZ_QJUL01000005.1"/>
</dbReference>
<evidence type="ECO:0000256" key="4">
    <source>
        <dbReference type="ARBA" id="ARBA00022982"/>
    </source>
</evidence>
<evidence type="ECO:0000256" key="3">
    <source>
        <dbReference type="ARBA" id="ARBA00022723"/>
    </source>
</evidence>
<dbReference type="AlphaFoldDB" id="A0A4Q9R6B0"/>
<keyword evidence="3" id="KW-0479">Metal-binding</keyword>
<name>A0A4Q9R6B0_9GAMM</name>
<evidence type="ECO:0000256" key="5">
    <source>
        <dbReference type="ARBA" id="ARBA00023004"/>
    </source>
</evidence>
<dbReference type="EMBL" id="QJUM01000033">
    <property type="protein sequence ID" value="TBV01114.1"/>
    <property type="molecule type" value="Genomic_DNA"/>
</dbReference>
<dbReference type="GO" id="GO:0009055">
    <property type="term" value="F:electron transfer activity"/>
    <property type="evidence" value="ECO:0007669"/>
    <property type="project" value="InterPro"/>
</dbReference>
<sequence length="101" mass="10807">MIRTLLAGGVLLFCLDAQAEQGAQAIYARACAACHEGQLPQAPRRGDQAVWAVRMGKGLDVLVENVTRGLNAMPPRGSCMDCTAEDYRAAIRWMAESTPGS</sequence>
<evidence type="ECO:0000313" key="11">
    <source>
        <dbReference type="Proteomes" id="UP000293172"/>
    </source>
</evidence>
<dbReference type="PRINTS" id="PR00607">
    <property type="entry name" value="CYTCHROMECIE"/>
</dbReference>
<dbReference type="InterPro" id="IPR002323">
    <property type="entry name" value="Cyt_CIE"/>
</dbReference>
<dbReference type="Pfam" id="PF13442">
    <property type="entry name" value="Cytochrome_CBB3"/>
    <property type="match status" value="1"/>
</dbReference>
<feature type="domain" description="Cytochrome c" evidence="7">
    <location>
        <begin position="22"/>
        <end position="94"/>
    </location>
</feature>
<keyword evidence="6" id="KW-0732">Signal</keyword>
<dbReference type="GO" id="GO:0005506">
    <property type="term" value="F:iron ion binding"/>
    <property type="evidence" value="ECO:0007669"/>
    <property type="project" value="InterPro"/>
</dbReference>
<feature type="chain" id="PRO_5020611967" evidence="6">
    <location>
        <begin position="20"/>
        <end position="101"/>
    </location>
</feature>
<evidence type="ECO:0000313" key="8">
    <source>
        <dbReference type="EMBL" id="TBU96109.1"/>
    </source>
</evidence>
<dbReference type="GO" id="GO:0020037">
    <property type="term" value="F:heme binding"/>
    <property type="evidence" value="ECO:0007669"/>
    <property type="project" value="InterPro"/>
</dbReference>
<keyword evidence="4" id="KW-0249">Electron transport</keyword>
<reference evidence="10 11" key="1">
    <citation type="submission" date="2018-06" db="EMBL/GenBank/DDBJ databases">
        <title>Three novel Pseudomonas species isolated from symptomatic oak.</title>
        <authorList>
            <person name="Bueno-Gonzalez V."/>
            <person name="Brady C."/>
        </authorList>
    </citation>
    <scope>NUCLEOTIDE SEQUENCE [LARGE SCALE GENOMIC DNA]</scope>
    <source>
        <strain evidence="9 10">P26B</strain>
        <strain evidence="8 11">P6B</strain>
    </source>
</reference>
<evidence type="ECO:0000256" key="1">
    <source>
        <dbReference type="ARBA" id="ARBA00022448"/>
    </source>
</evidence>
<organism evidence="8 11">
    <name type="scientific">Phytopseudomonas dryadis</name>
    <dbReference type="NCBI Taxonomy" id="2487520"/>
    <lineage>
        <taxon>Bacteria</taxon>
        <taxon>Pseudomonadati</taxon>
        <taxon>Pseudomonadota</taxon>
        <taxon>Gammaproteobacteria</taxon>
        <taxon>Pseudomonadales</taxon>
        <taxon>Pseudomonadaceae</taxon>
        <taxon>Phytopseudomonas</taxon>
    </lineage>
</organism>
<keyword evidence="5" id="KW-0408">Iron</keyword>
<dbReference type="PANTHER" id="PTHR40942:SF2">
    <property type="entry name" value="CYTOCHROME-RELATED"/>
    <property type="match status" value="1"/>
</dbReference>
<dbReference type="Gene3D" id="1.10.760.10">
    <property type="entry name" value="Cytochrome c-like domain"/>
    <property type="match status" value="1"/>
</dbReference>
<dbReference type="EMBL" id="QJUL01000005">
    <property type="protein sequence ID" value="TBU96109.1"/>
    <property type="molecule type" value="Genomic_DNA"/>
</dbReference>
<dbReference type="PANTHER" id="PTHR40942">
    <property type="match status" value="1"/>
</dbReference>
<dbReference type="Proteomes" id="UP000293172">
    <property type="component" value="Unassembled WGS sequence"/>
</dbReference>
<dbReference type="SUPFAM" id="SSF46626">
    <property type="entry name" value="Cytochrome c"/>
    <property type="match status" value="1"/>
</dbReference>
<dbReference type="OrthoDB" id="9814708at2"/>
<evidence type="ECO:0000256" key="2">
    <source>
        <dbReference type="ARBA" id="ARBA00022617"/>
    </source>
</evidence>
<dbReference type="InterPro" id="IPR009056">
    <property type="entry name" value="Cyt_c-like_dom"/>
</dbReference>
<evidence type="ECO:0000313" key="9">
    <source>
        <dbReference type="EMBL" id="TBV01114.1"/>
    </source>
</evidence>
<keyword evidence="2" id="KW-0349">Heme</keyword>
<proteinExistence type="predicted"/>